<evidence type="ECO:0000256" key="2">
    <source>
        <dbReference type="ARBA" id="ARBA00023125"/>
    </source>
</evidence>
<comment type="caution">
    <text evidence="6">The sequence shown here is derived from an EMBL/GenBank/DDBJ whole genome shotgun (WGS) entry which is preliminary data.</text>
</comment>
<keyword evidence="7" id="KW-1185">Reference proteome</keyword>
<dbReference type="EMBL" id="VIKS01000010">
    <property type="protein sequence ID" value="TQV86546.1"/>
    <property type="molecule type" value="Genomic_DNA"/>
</dbReference>
<gene>
    <name evidence="6" type="ORF">FLL46_16710</name>
</gene>
<dbReference type="Proteomes" id="UP000315439">
    <property type="component" value="Unassembled WGS sequence"/>
</dbReference>
<dbReference type="AlphaFoldDB" id="A0A545UAQ3"/>
<evidence type="ECO:0000259" key="5">
    <source>
        <dbReference type="PROSITE" id="PS50977"/>
    </source>
</evidence>
<dbReference type="PANTHER" id="PTHR47506">
    <property type="entry name" value="TRANSCRIPTIONAL REGULATORY PROTEIN"/>
    <property type="match status" value="1"/>
</dbReference>
<sequence length="187" mass="21518">MSKLATKDIIVEIADQLFYQQGYQHTSFADISNEVGISRGNFYHHFKSKDDILDAVIQRRLANTEKMLNDWQEDEQTSLEQIRCFINILIMNRAKIKLYGCPVGTLTTELAKLDHPSLIDANKVFSLFADWLEKRFLDLGQKENAKELALHLLARSQGIATIASAFQDETVLYREVETLNEWLTTYS</sequence>
<evidence type="ECO:0000313" key="6">
    <source>
        <dbReference type="EMBL" id="TQV86546.1"/>
    </source>
</evidence>
<dbReference type="SUPFAM" id="SSF48498">
    <property type="entry name" value="Tetracyclin repressor-like, C-terminal domain"/>
    <property type="match status" value="1"/>
</dbReference>
<dbReference type="PROSITE" id="PS50977">
    <property type="entry name" value="HTH_TETR_2"/>
    <property type="match status" value="1"/>
</dbReference>
<evidence type="ECO:0000313" key="7">
    <source>
        <dbReference type="Proteomes" id="UP000315439"/>
    </source>
</evidence>
<evidence type="ECO:0000256" key="1">
    <source>
        <dbReference type="ARBA" id="ARBA00023015"/>
    </source>
</evidence>
<accession>A0A545UAQ3</accession>
<dbReference type="PANTHER" id="PTHR47506:SF1">
    <property type="entry name" value="HTH-TYPE TRANSCRIPTIONAL REGULATOR YJDC"/>
    <property type="match status" value="1"/>
</dbReference>
<proteinExistence type="predicted"/>
<dbReference type="InterPro" id="IPR001647">
    <property type="entry name" value="HTH_TetR"/>
</dbReference>
<dbReference type="PRINTS" id="PR00455">
    <property type="entry name" value="HTHTETR"/>
</dbReference>
<feature type="DNA-binding region" description="H-T-H motif" evidence="4">
    <location>
        <begin position="27"/>
        <end position="46"/>
    </location>
</feature>
<dbReference type="Pfam" id="PF00440">
    <property type="entry name" value="TetR_N"/>
    <property type="match status" value="1"/>
</dbReference>
<dbReference type="Gene3D" id="1.10.357.10">
    <property type="entry name" value="Tetracycline Repressor, domain 2"/>
    <property type="match status" value="1"/>
</dbReference>
<organism evidence="6 7">
    <name type="scientific">Aliikangiella coralliicola</name>
    <dbReference type="NCBI Taxonomy" id="2592383"/>
    <lineage>
        <taxon>Bacteria</taxon>
        <taxon>Pseudomonadati</taxon>
        <taxon>Pseudomonadota</taxon>
        <taxon>Gammaproteobacteria</taxon>
        <taxon>Oceanospirillales</taxon>
        <taxon>Pleioneaceae</taxon>
        <taxon>Aliikangiella</taxon>
    </lineage>
</organism>
<protein>
    <submittedName>
        <fullName evidence="6">TetR/AcrR family transcriptional regulator</fullName>
    </submittedName>
</protein>
<reference evidence="6 7" key="1">
    <citation type="submission" date="2019-07" db="EMBL/GenBank/DDBJ databases">
        <title>Draft genome for Aliikangiella sp. M105.</title>
        <authorList>
            <person name="Wang G."/>
        </authorList>
    </citation>
    <scope>NUCLEOTIDE SEQUENCE [LARGE SCALE GENOMIC DNA]</scope>
    <source>
        <strain evidence="6 7">M105</strain>
    </source>
</reference>
<dbReference type="GO" id="GO:0003677">
    <property type="term" value="F:DNA binding"/>
    <property type="evidence" value="ECO:0007669"/>
    <property type="project" value="UniProtKB-UniRule"/>
</dbReference>
<dbReference type="OrthoDB" id="5293556at2"/>
<evidence type="ECO:0000256" key="3">
    <source>
        <dbReference type="ARBA" id="ARBA00023163"/>
    </source>
</evidence>
<dbReference type="RefSeq" id="WP_142932470.1">
    <property type="nucleotide sequence ID" value="NZ_ML660166.1"/>
</dbReference>
<dbReference type="SUPFAM" id="SSF46689">
    <property type="entry name" value="Homeodomain-like"/>
    <property type="match status" value="1"/>
</dbReference>
<keyword evidence="1" id="KW-0805">Transcription regulation</keyword>
<dbReference type="InterPro" id="IPR036271">
    <property type="entry name" value="Tet_transcr_reg_TetR-rel_C_sf"/>
</dbReference>
<name>A0A545UAQ3_9GAMM</name>
<feature type="domain" description="HTH tetR-type" evidence="5">
    <location>
        <begin position="4"/>
        <end position="64"/>
    </location>
</feature>
<keyword evidence="3" id="KW-0804">Transcription</keyword>
<evidence type="ECO:0000256" key="4">
    <source>
        <dbReference type="PROSITE-ProRule" id="PRU00335"/>
    </source>
</evidence>
<keyword evidence="2 4" id="KW-0238">DNA-binding</keyword>
<dbReference type="InterPro" id="IPR009057">
    <property type="entry name" value="Homeodomain-like_sf"/>
</dbReference>